<keyword evidence="3" id="KW-1185">Reference proteome</keyword>
<reference evidence="2 3" key="1">
    <citation type="journal article" date="2006" name="Proc. Natl. Acad. Sci. U.S.A.">
        <title>Evolution of sensory complexity recorded in a myxobacterial genome.</title>
        <authorList>
            <person name="Goldman B.S."/>
            <person name="Nierman W.C."/>
            <person name="Kaiser D."/>
            <person name="Slater S.C."/>
            <person name="Durkin A.S."/>
            <person name="Eisen J.A."/>
            <person name="Ronning C.M."/>
            <person name="Barbazuk W.B."/>
            <person name="Blanchard M."/>
            <person name="Field C."/>
            <person name="Halling C."/>
            <person name="Hinkle G."/>
            <person name="Iartchuk O."/>
            <person name="Kim H.S."/>
            <person name="Mackenzie C."/>
            <person name="Madupu R."/>
            <person name="Miller N."/>
            <person name="Shvartsbeyn A."/>
            <person name="Sullivan S.A."/>
            <person name="Vaudin M."/>
            <person name="Wiegand R."/>
            <person name="Kaplan H.B."/>
        </authorList>
    </citation>
    <scope>NUCLEOTIDE SEQUENCE [LARGE SCALE GENOMIC DNA]</scope>
    <source>
        <strain evidence="3">DK1622</strain>
    </source>
</reference>
<dbReference type="EMBL" id="CP000113">
    <property type="protein sequence ID" value="ABF87605.1"/>
    <property type="molecule type" value="Genomic_DNA"/>
</dbReference>
<dbReference type="EnsemblBacteria" id="ABF87605">
    <property type="protein sequence ID" value="ABF87605"/>
    <property type="gene ID" value="MXAN_6538"/>
</dbReference>
<keyword evidence="1" id="KW-1133">Transmembrane helix</keyword>
<dbReference type="AlphaFoldDB" id="Q1CY63"/>
<feature type="transmembrane region" description="Helical" evidence="1">
    <location>
        <begin position="12"/>
        <end position="35"/>
    </location>
</feature>
<proteinExistence type="predicted"/>
<dbReference type="Proteomes" id="UP000002402">
    <property type="component" value="Chromosome"/>
</dbReference>
<evidence type="ECO:0000256" key="1">
    <source>
        <dbReference type="SAM" id="Phobius"/>
    </source>
</evidence>
<gene>
    <name evidence="2" type="ordered locus">MXAN_6538</name>
</gene>
<protein>
    <submittedName>
        <fullName evidence="2">Uncharacterized protein</fullName>
    </submittedName>
</protein>
<evidence type="ECO:0000313" key="2">
    <source>
        <dbReference type="EMBL" id="ABF87605.1"/>
    </source>
</evidence>
<keyword evidence="1" id="KW-0812">Transmembrane</keyword>
<dbReference type="HOGENOM" id="CLU_3330554_0_0_7"/>
<name>Q1CY63_MYXXD</name>
<organism evidence="2 3">
    <name type="scientific">Myxococcus xanthus (strain DK1622)</name>
    <dbReference type="NCBI Taxonomy" id="246197"/>
    <lineage>
        <taxon>Bacteria</taxon>
        <taxon>Pseudomonadati</taxon>
        <taxon>Myxococcota</taxon>
        <taxon>Myxococcia</taxon>
        <taxon>Myxococcales</taxon>
        <taxon>Cystobacterineae</taxon>
        <taxon>Myxococcaceae</taxon>
        <taxon>Myxococcus</taxon>
    </lineage>
</organism>
<sequence length="38" mass="4254">MMFPDENFFDEVVLNMGLLIALKVVGVVMLLVTYAHPS</sequence>
<dbReference type="KEGG" id="mxa:MXAN_6538"/>
<evidence type="ECO:0000313" key="3">
    <source>
        <dbReference type="Proteomes" id="UP000002402"/>
    </source>
</evidence>
<keyword evidence="1" id="KW-0472">Membrane</keyword>
<accession>Q1CY63</accession>
<dbReference type="STRING" id="246197.MXAN_6538"/>